<comment type="similarity">
    <text evidence="1 2">Belongs to the peptidase M16 family.</text>
</comment>
<organism evidence="5 6">
    <name type="scientific">Auritidibacter ignavus</name>
    <dbReference type="NCBI Taxonomy" id="678932"/>
    <lineage>
        <taxon>Bacteria</taxon>
        <taxon>Bacillati</taxon>
        <taxon>Actinomycetota</taxon>
        <taxon>Actinomycetes</taxon>
        <taxon>Micrococcales</taxon>
        <taxon>Micrococcaceae</taxon>
        <taxon>Auritidibacter</taxon>
    </lineage>
</organism>
<feature type="domain" description="Peptidase M16 C-terminal" evidence="4">
    <location>
        <begin position="186"/>
        <end position="368"/>
    </location>
</feature>
<dbReference type="SUPFAM" id="SSF63411">
    <property type="entry name" value="LuxS/MPP-like metallohydrolase"/>
    <property type="match status" value="2"/>
</dbReference>
<dbReference type="PROSITE" id="PS00143">
    <property type="entry name" value="INSULINASE"/>
    <property type="match status" value="1"/>
</dbReference>
<evidence type="ECO:0000259" key="4">
    <source>
        <dbReference type="Pfam" id="PF05193"/>
    </source>
</evidence>
<gene>
    <name evidence="5" type="ORF">QDX21_04735</name>
</gene>
<dbReference type="Gene3D" id="3.30.830.10">
    <property type="entry name" value="Metalloenzyme, LuxS/M16 peptidase-like"/>
    <property type="match status" value="2"/>
</dbReference>
<dbReference type="GO" id="GO:0006508">
    <property type="term" value="P:proteolysis"/>
    <property type="evidence" value="ECO:0007669"/>
    <property type="project" value="InterPro"/>
</dbReference>
<reference evidence="5 6" key="1">
    <citation type="submission" date="2023-03" db="EMBL/GenBank/DDBJ databases">
        <title>Complete genome sequences of several Auritidibacter ignavus strains isolated from ear infections.</title>
        <authorList>
            <person name="Baehr T."/>
            <person name="Baumhoegger A.M."/>
        </authorList>
    </citation>
    <scope>NUCLEOTIDE SEQUENCE [LARGE SCALE GENOMIC DNA]</scope>
    <source>
        <strain evidence="5 6">BABAE-6</strain>
    </source>
</reference>
<evidence type="ECO:0000259" key="3">
    <source>
        <dbReference type="Pfam" id="PF00675"/>
    </source>
</evidence>
<feature type="domain" description="Peptidase M16 N-terminal" evidence="3">
    <location>
        <begin position="33"/>
        <end position="180"/>
    </location>
</feature>
<dbReference type="InterPro" id="IPR050361">
    <property type="entry name" value="MPP/UQCRC_Complex"/>
</dbReference>
<keyword evidence="6" id="KW-1185">Reference proteome</keyword>
<dbReference type="AlphaFoldDB" id="A0AAJ6AKU7"/>
<dbReference type="PANTHER" id="PTHR11851">
    <property type="entry name" value="METALLOPROTEASE"/>
    <property type="match status" value="1"/>
</dbReference>
<dbReference type="GO" id="GO:0004222">
    <property type="term" value="F:metalloendopeptidase activity"/>
    <property type="evidence" value="ECO:0007669"/>
    <property type="project" value="InterPro"/>
</dbReference>
<dbReference type="InterPro" id="IPR011249">
    <property type="entry name" value="Metalloenz_LuxS/M16"/>
</dbReference>
<dbReference type="InterPro" id="IPR001431">
    <property type="entry name" value="Pept_M16_Zn_BS"/>
</dbReference>
<evidence type="ECO:0000313" key="5">
    <source>
        <dbReference type="EMBL" id="WGH94099.1"/>
    </source>
</evidence>
<dbReference type="Pfam" id="PF00675">
    <property type="entry name" value="Peptidase_M16"/>
    <property type="match status" value="1"/>
</dbReference>
<dbReference type="RefSeq" id="WP_110110865.1">
    <property type="nucleotide sequence ID" value="NZ_CP122566.1"/>
</dbReference>
<evidence type="ECO:0000256" key="2">
    <source>
        <dbReference type="RuleBase" id="RU004447"/>
    </source>
</evidence>
<dbReference type="EMBL" id="CP122566">
    <property type="protein sequence ID" value="WGH94099.1"/>
    <property type="molecule type" value="Genomic_DNA"/>
</dbReference>
<dbReference type="Proteomes" id="UP001224674">
    <property type="component" value="Chromosome"/>
</dbReference>
<dbReference type="Pfam" id="PF05193">
    <property type="entry name" value="Peptidase_M16_C"/>
    <property type="match status" value="1"/>
</dbReference>
<dbReference type="GO" id="GO:0046872">
    <property type="term" value="F:metal ion binding"/>
    <property type="evidence" value="ECO:0007669"/>
    <property type="project" value="InterPro"/>
</dbReference>
<dbReference type="PANTHER" id="PTHR11851:SF49">
    <property type="entry name" value="MITOCHONDRIAL-PROCESSING PEPTIDASE SUBUNIT ALPHA"/>
    <property type="match status" value="1"/>
</dbReference>
<proteinExistence type="inferred from homology"/>
<evidence type="ECO:0000313" key="6">
    <source>
        <dbReference type="Proteomes" id="UP001224674"/>
    </source>
</evidence>
<protein>
    <submittedName>
        <fullName evidence="5">Pitrilysin family protein</fullName>
    </submittedName>
</protein>
<dbReference type="InterPro" id="IPR007863">
    <property type="entry name" value="Peptidase_M16_C"/>
</dbReference>
<sequence length="401" mass="43700">MATIDIDPQYSGVIYNGGGGNLVERTVLDNGVRILTEVMPGQKAVSIGFWIGVGSRDEQPSGYGSTHFLEHLLFKGSANYTGWDISEAFDRVGGDVNAATAKESTCYHARVINTNLAMAVDILTDMVTAPLLESEQMDTERGVILEELAVDSDDPAYVVHESLAEQVLLGHPLGRSIGGTPEVINSISREDMVSHYNRWYRPEQLVITAAGGLDHKELVQTVSAALSRSGWMSPESNLIQTPAPRRDHHAEFPVMNTERLTLTRPVEQTAVMVGGRGLNTVDPRRFAMTVMNVILGGGMTSRLFQEIRERRGLAYSTYSFAASYSDLGYFGMYAGCHPAKADEVIEVMSTELDTLAQKGVTADELERAHGQIAGNVVLGLENTEARMSRLGRAELVTGQYT</sequence>
<evidence type="ECO:0000256" key="1">
    <source>
        <dbReference type="ARBA" id="ARBA00007261"/>
    </source>
</evidence>
<dbReference type="InterPro" id="IPR011765">
    <property type="entry name" value="Pept_M16_N"/>
</dbReference>
<accession>A0AAJ6AKU7</accession>
<name>A0AAJ6AKU7_9MICC</name>